<feature type="binding site" evidence="10">
    <location>
        <position position="236"/>
    </location>
    <ligand>
        <name>Mn(2+)</name>
        <dbReference type="ChEBI" id="CHEBI:29035"/>
        <label>1</label>
    </ligand>
</feature>
<comment type="similarity">
    <text evidence="11 12">Belongs to the arginase family.</text>
</comment>
<organism evidence="14 15">
    <name type="scientific">Grimontia marina</name>
    <dbReference type="NCBI Taxonomy" id="646534"/>
    <lineage>
        <taxon>Bacteria</taxon>
        <taxon>Pseudomonadati</taxon>
        <taxon>Pseudomonadota</taxon>
        <taxon>Gammaproteobacteria</taxon>
        <taxon>Vibrionales</taxon>
        <taxon>Vibrionaceae</taxon>
        <taxon>Grimontia</taxon>
    </lineage>
</organism>
<evidence type="ECO:0000256" key="7">
    <source>
        <dbReference type="ARBA" id="ARBA00023211"/>
    </source>
</evidence>
<dbReference type="Proteomes" id="UP000073601">
    <property type="component" value="Unassembled WGS sequence"/>
</dbReference>
<name>A0A128FIN5_9GAMM</name>
<dbReference type="PRINTS" id="PR00116">
    <property type="entry name" value="ARGINASE"/>
</dbReference>
<dbReference type="GO" id="GO:0000050">
    <property type="term" value="P:urea cycle"/>
    <property type="evidence" value="ECO:0007669"/>
    <property type="project" value="UniProtKB-UniPathway"/>
</dbReference>
<keyword evidence="7 10" id="KW-0464">Manganese</keyword>
<feature type="binding site" evidence="10">
    <location>
        <position position="238"/>
    </location>
    <ligand>
        <name>Mn(2+)</name>
        <dbReference type="ChEBI" id="CHEBI:29035"/>
        <label>1</label>
    </ligand>
</feature>
<evidence type="ECO:0000256" key="2">
    <source>
        <dbReference type="ARBA" id="ARBA00012168"/>
    </source>
</evidence>
<keyword evidence="15" id="KW-1185">Reference proteome</keyword>
<dbReference type="OrthoDB" id="9789727at2"/>
<dbReference type="InterPro" id="IPR020855">
    <property type="entry name" value="Ureohydrolase_Mn_BS"/>
</dbReference>
<dbReference type="AlphaFoldDB" id="A0A128FIN5"/>
<dbReference type="GO" id="GO:0005737">
    <property type="term" value="C:cytoplasm"/>
    <property type="evidence" value="ECO:0007669"/>
    <property type="project" value="TreeGrafter"/>
</dbReference>
<dbReference type="EMBL" id="FIZY01000074">
    <property type="protein sequence ID" value="CZF86638.1"/>
    <property type="molecule type" value="Genomic_DNA"/>
</dbReference>
<dbReference type="PANTHER" id="PTHR43782">
    <property type="entry name" value="ARGINASE"/>
    <property type="match status" value="1"/>
</dbReference>
<feature type="binding site" evidence="10">
    <location>
        <position position="136"/>
    </location>
    <ligand>
        <name>Mn(2+)</name>
        <dbReference type="ChEBI" id="CHEBI:29035"/>
        <label>1</label>
    </ligand>
</feature>
<feature type="binding site" evidence="10">
    <location>
        <position position="134"/>
    </location>
    <ligand>
        <name>Mn(2+)</name>
        <dbReference type="ChEBI" id="CHEBI:29035"/>
        <label>1</label>
    </ligand>
</feature>
<proteinExistence type="inferred from homology"/>
<dbReference type="PROSITE" id="PS51409">
    <property type="entry name" value="ARGINASE_2"/>
    <property type="match status" value="1"/>
</dbReference>
<dbReference type="PANTHER" id="PTHR43782:SF3">
    <property type="entry name" value="ARGINASE"/>
    <property type="match status" value="1"/>
</dbReference>
<evidence type="ECO:0000256" key="12">
    <source>
        <dbReference type="RuleBase" id="RU003684"/>
    </source>
</evidence>
<evidence type="ECO:0000256" key="11">
    <source>
        <dbReference type="PROSITE-ProRule" id="PRU00742"/>
    </source>
</evidence>
<gene>
    <name evidence="14" type="primary">rocF</name>
    <name evidence="14" type="ORF">GMA8713_04676</name>
</gene>
<dbReference type="InterPro" id="IPR014033">
    <property type="entry name" value="Arginase"/>
</dbReference>
<evidence type="ECO:0000256" key="4">
    <source>
        <dbReference type="ARBA" id="ARBA00022503"/>
    </source>
</evidence>
<keyword evidence="5 10" id="KW-0479">Metal-binding</keyword>
<protein>
    <recommendedName>
        <fullName evidence="3 9">Arginase</fullName>
        <ecNumber evidence="2 9">3.5.3.1</ecNumber>
    </recommendedName>
</protein>
<dbReference type="CDD" id="cd09989">
    <property type="entry name" value="Arginase"/>
    <property type="match status" value="1"/>
</dbReference>
<comment type="catalytic activity">
    <reaction evidence="8 13">
        <text>L-arginine + H2O = urea + L-ornithine</text>
        <dbReference type="Rhea" id="RHEA:20569"/>
        <dbReference type="ChEBI" id="CHEBI:15377"/>
        <dbReference type="ChEBI" id="CHEBI:16199"/>
        <dbReference type="ChEBI" id="CHEBI:32682"/>
        <dbReference type="ChEBI" id="CHEBI:46911"/>
        <dbReference type="EC" id="3.5.3.1"/>
    </reaction>
</comment>
<evidence type="ECO:0000256" key="1">
    <source>
        <dbReference type="ARBA" id="ARBA00005098"/>
    </source>
</evidence>
<evidence type="ECO:0000313" key="14">
    <source>
        <dbReference type="EMBL" id="CZF86638.1"/>
    </source>
</evidence>
<dbReference type="GO" id="GO:0006525">
    <property type="term" value="P:arginine metabolic process"/>
    <property type="evidence" value="ECO:0007669"/>
    <property type="project" value="UniProtKB-KW"/>
</dbReference>
<evidence type="ECO:0000256" key="9">
    <source>
        <dbReference type="NCBIfam" id="TIGR01229"/>
    </source>
</evidence>
<reference evidence="15" key="1">
    <citation type="submission" date="2016-02" db="EMBL/GenBank/DDBJ databases">
        <authorList>
            <person name="Rodrigo-Torres Lidia"/>
            <person name="Arahal R.David."/>
        </authorList>
    </citation>
    <scope>NUCLEOTIDE SEQUENCE [LARGE SCALE GENOMIC DNA]</scope>
    <source>
        <strain evidence="15">CECT 8713</strain>
    </source>
</reference>
<feature type="binding site" evidence="10">
    <location>
        <position position="132"/>
    </location>
    <ligand>
        <name>Mn(2+)</name>
        <dbReference type="ChEBI" id="CHEBI:29035"/>
        <label>1</label>
    </ligand>
</feature>
<dbReference type="PIRSF" id="PIRSF036979">
    <property type="entry name" value="Arginase"/>
    <property type="match status" value="1"/>
</dbReference>
<dbReference type="GO" id="GO:0030145">
    <property type="term" value="F:manganese ion binding"/>
    <property type="evidence" value="ECO:0007669"/>
    <property type="project" value="TreeGrafter"/>
</dbReference>
<keyword evidence="6 12" id="KW-0378">Hydrolase</keyword>
<dbReference type="RefSeq" id="WP_062714670.1">
    <property type="nucleotide sequence ID" value="NZ_CAWRCI010000074.1"/>
</dbReference>
<comment type="cofactor">
    <cofactor evidence="10 13">
        <name>Mn(2+)</name>
        <dbReference type="ChEBI" id="CHEBI:29035"/>
    </cofactor>
    <text evidence="10 13">Binds 2 manganese ions per subunit.</text>
</comment>
<evidence type="ECO:0000256" key="10">
    <source>
        <dbReference type="PIRSR" id="PIRSR036979-1"/>
    </source>
</evidence>
<evidence type="ECO:0000256" key="13">
    <source>
        <dbReference type="RuleBase" id="RU361159"/>
    </source>
</evidence>
<accession>A0A128FIN5</accession>
<dbReference type="PROSITE" id="PS01053">
    <property type="entry name" value="ARGINASE_1"/>
    <property type="match status" value="1"/>
</dbReference>
<dbReference type="GO" id="GO:0004053">
    <property type="term" value="F:arginase activity"/>
    <property type="evidence" value="ECO:0007669"/>
    <property type="project" value="UniProtKB-UniRule"/>
</dbReference>
<evidence type="ECO:0000256" key="8">
    <source>
        <dbReference type="ARBA" id="ARBA00047391"/>
    </source>
</evidence>
<evidence type="ECO:0000313" key="15">
    <source>
        <dbReference type="Proteomes" id="UP000073601"/>
    </source>
</evidence>
<dbReference type="InterPro" id="IPR023696">
    <property type="entry name" value="Ureohydrolase_dom_sf"/>
</dbReference>
<dbReference type="SUPFAM" id="SSF52768">
    <property type="entry name" value="Arginase/deacetylase"/>
    <property type="match status" value="1"/>
</dbReference>
<sequence length="309" mass="33344">MKENGQSTSIQIIGVPVDLGASRRGTDGGVSAVRIAGLGEKLKKLGYSISEEVDVAVPSKESRPSQMQENMRFRSEILQVCRDLALVTRDALSNGNIPMVVGGDHSLAIGSISGIADYYQQQNQELGLVWFDAHADMNIPGISPSGNIHGMPLSHLMGYGDKDFTNILSDNPKIKPENVALVGVRDIDEKERELIRQSGVKVYSMRDIDEIGMSRVADEVIEIVTKGTVGFHVSFDVDGCDPEVMPGSGTLVPGGVTYREAHLLLEKCAETKLMTSMDLVELNPFLDKGNISAERAVSLVLSAFGQSVI</sequence>
<dbReference type="UniPathway" id="UPA00158">
    <property type="reaction ID" value="UER00270"/>
</dbReference>
<dbReference type="EC" id="3.5.3.1" evidence="2 9"/>
<evidence type="ECO:0000256" key="6">
    <source>
        <dbReference type="ARBA" id="ARBA00022801"/>
    </source>
</evidence>
<dbReference type="Pfam" id="PF00491">
    <property type="entry name" value="Arginase"/>
    <property type="match status" value="1"/>
</dbReference>
<dbReference type="FunFam" id="3.40.800.10:FF:000012">
    <property type="entry name" value="Arginase"/>
    <property type="match status" value="1"/>
</dbReference>
<dbReference type="NCBIfam" id="TIGR01229">
    <property type="entry name" value="rocF_arginase"/>
    <property type="match status" value="1"/>
</dbReference>
<feature type="binding site" evidence="10">
    <location>
        <position position="105"/>
    </location>
    <ligand>
        <name>Mn(2+)</name>
        <dbReference type="ChEBI" id="CHEBI:29035"/>
        <label>1</label>
    </ligand>
</feature>
<keyword evidence="4 13" id="KW-0056">Arginine metabolism</keyword>
<evidence type="ECO:0000256" key="5">
    <source>
        <dbReference type="ARBA" id="ARBA00022723"/>
    </source>
</evidence>
<dbReference type="InterPro" id="IPR006035">
    <property type="entry name" value="Ureohydrolase"/>
</dbReference>
<evidence type="ECO:0000256" key="3">
    <source>
        <dbReference type="ARBA" id="ARBA00018123"/>
    </source>
</evidence>
<comment type="pathway">
    <text evidence="1">Nitrogen metabolism; urea cycle; L-ornithine and urea from L-arginine: step 1/1.</text>
</comment>
<dbReference type="Gene3D" id="3.40.800.10">
    <property type="entry name" value="Ureohydrolase domain"/>
    <property type="match status" value="1"/>
</dbReference>